<dbReference type="Pfam" id="PF00557">
    <property type="entry name" value="Peptidase_M24"/>
    <property type="match status" value="1"/>
</dbReference>
<dbReference type="EMBL" id="CAEZZP010000001">
    <property type="protein sequence ID" value="CAB4760025.1"/>
    <property type="molecule type" value="Genomic_DNA"/>
</dbReference>
<sequence>MNSPSTQSRDFLSEITMTAQISSARAERLFGVLSQGTSSSCLITDLSDIRWLTGFSGSHAWLVIHANKLSLITDGRYTEQARAEIDVHQANVDVIECRTQAAMIATTKSLSQGASEIQFQDSDMSHQLFCLLQTELNAALVPLDASGKFLRRFKDETEIKIIESACRIADQALTQCRGLLSQGLCEGDVRDELDYAMRKLGADGPSYDTIVASGPINAARPHHHPTTTKIEDGHTVIIDVGALVAGYHSDMTRSFVIGPMSVEQSEWYEAVRASQQAGIAVCRPGIQASEVDAACRKVLIEAGLDQYFTHGTGHGVGLMIHEEPFINSSATAILQPGDVVTVEPGLYRGGFGGFRVEDLVVITEHGCRILNTSPKDPICPPLQLTT</sequence>
<dbReference type="Gene3D" id="3.40.350.10">
    <property type="entry name" value="Creatinase/prolidase N-terminal domain"/>
    <property type="match status" value="1"/>
</dbReference>
<dbReference type="EMBL" id="CAFBPS010000002">
    <property type="protein sequence ID" value="CAB5017670.1"/>
    <property type="molecule type" value="Genomic_DNA"/>
</dbReference>
<dbReference type="InterPro" id="IPR001131">
    <property type="entry name" value="Peptidase_M24B_aminopep-P_CS"/>
</dbReference>
<dbReference type="SUPFAM" id="SSF53092">
    <property type="entry name" value="Creatinase/prolidase N-terminal domain"/>
    <property type="match status" value="1"/>
</dbReference>
<protein>
    <submittedName>
        <fullName evidence="10">Unannotated protein</fullName>
    </submittedName>
</protein>
<accession>A0A6J7QIX7</accession>
<keyword evidence="2" id="KW-0378">Hydrolase</keyword>
<dbReference type="InterPro" id="IPR050659">
    <property type="entry name" value="Peptidase_M24B"/>
</dbReference>
<dbReference type="Gene3D" id="3.90.230.10">
    <property type="entry name" value="Creatinase/methionine aminopeptidase superfamily"/>
    <property type="match status" value="1"/>
</dbReference>
<reference evidence="10" key="1">
    <citation type="submission" date="2020-05" db="EMBL/GenBank/DDBJ databases">
        <authorList>
            <person name="Chiriac C."/>
            <person name="Salcher M."/>
            <person name="Ghai R."/>
            <person name="Kavagutti S V."/>
        </authorList>
    </citation>
    <scope>NUCLEOTIDE SEQUENCE</scope>
</reference>
<feature type="domain" description="Creatinase N-terminal" evidence="4">
    <location>
        <begin position="28"/>
        <end position="145"/>
    </location>
</feature>
<dbReference type="EMBL" id="CAEZYH010000001">
    <property type="protein sequence ID" value="CAB4704789.1"/>
    <property type="molecule type" value="Genomic_DNA"/>
</dbReference>
<dbReference type="PROSITE" id="PS00491">
    <property type="entry name" value="PROLINE_PEPTIDASE"/>
    <property type="match status" value="1"/>
</dbReference>
<dbReference type="InterPro" id="IPR029149">
    <property type="entry name" value="Creatin/AminoP/Spt16_N"/>
</dbReference>
<organism evidence="10">
    <name type="scientific">freshwater metagenome</name>
    <dbReference type="NCBI Taxonomy" id="449393"/>
    <lineage>
        <taxon>unclassified sequences</taxon>
        <taxon>metagenomes</taxon>
        <taxon>ecological metagenomes</taxon>
    </lineage>
</organism>
<evidence type="ECO:0000256" key="1">
    <source>
        <dbReference type="ARBA" id="ARBA00022723"/>
    </source>
</evidence>
<dbReference type="InterPro" id="IPR036005">
    <property type="entry name" value="Creatinase/aminopeptidase-like"/>
</dbReference>
<dbReference type="EMBL" id="CAFAAL010000001">
    <property type="protein sequence ID" value="CAB4791401.1"/>
    <property type="molecule type" value="Genomic_DNA"/>
</dbReference>
<evidence type="ECO:0000313" key="8">
    <source>
        <dbReference type="EMBL" id="CAB4857304.1"/>
    </source>
</evidence>
<dbReference type="SUPFAM" id="SSF55920">
    <property type="entry name" value="Creatinase/aminopeptidase"/>
    <property type="match status" value="1"/>
</dbReference>
<gene>
    <name evidence="5" type="ORF">UFOPK2658_00028</name>
    <name evidence="6" type="ORF">UFOPK2880_00045</name>
    <name evidence="7" type="ORF">UFOPK3004_00034</name>
    <name evidence="8" type="ORF">UFOPK3304_00248</name>
    <name evidence="9" type="ORF">UFOPK3494_00020</name>
    <name evidence="10" type="ORF">UFOPK4134_00081</name>
</gene>
<dbReference type="GO" id="GO:0046872">
    <property type="term" value="F:metal ion binding"/>
    <property type="evidence" value="ECO:0007669"/>
    <property type="project" value="UniProtKB-KW"/>
</dbReference>
<evidence type="ECO:0000313" key="5">
    <source>
        <dbReference type="EMBL" id="CAB4704789.1"/>
    </source>
</evidence>
<evidence type="ECO:0000313" key="10">
    <source>
        <dbReference type="EMBL" id="CAB5017670.1"/>
    </source>
</evidence>
<evidence type="ECO:0000313" key="7">
    <source>
        <dbReference type="EMBL" id="CAB4791401.1"/>
    </source>
</evidence>
<dbReference type="PANTHER" id="PTHR46112">
    <property type="entry name" value="AMINOPEPTIDASE"/>
    <property type="match status" value="1"/>
</dbReference>
<dbReference type="GO" id="GO:0016787">
    <property type="term" value="F:hydrolase activity"/>
    <property type="evidence" value="ECO:0007669"/>
    <property type="project" value="UniProtKB-KW"/>
</dbReference>
<dbReference type="InterPro" id="IPR000994">
    <property type="entry name" value="Pept_M24"/>
</dbReference>
<dbReference type="CDD" id="cd01092">
    <property type="entry name" value="APP-like"/>
    <property type="match status" value="1"/>
</dbReference>
<evidence type="ECO:0000259" key="3">
    <source>
        <dbReference type="Pfam" id="PF00557"/>
    </source>
</evidence>
<evidence type="ECO:0000259" key="4">
    <source>
        <dbReference type="Pfam" id="PF01321"/>
    </source>
</evidence>
<dbReference type="AlphaFoldDB" id="A0A6J7QIX7"/>
<keyword evidence="1" id="KW-0479">Metal-binding</keyword>
<dbReference type="InterPro" id="IPR000587">
    <property type="entry name" value="Creatinase_N"/>
</dbReference>
<dbReference type="EMBL" id="CAFBLJ010000007">
    <property type="protein sequence ID" value="CAB4857304.1"/>
    <property type="molecule type" value="Genomic_DNA"/>
</dbReference>
<name>A0A6J7QIX7_9ZZZZ</name>
<dbReference type="Pfam" id="PF01321">
    <property type="entry name" value="Creatinase_N"/>
    <property type="match status" value="1"/>
</dbReference>
<evidence type="ECO:0000313" key="6">
    <source>
        <dbReference type="EMBL" id="CAB4760025.1"/>
    </source>
</evidence>
<evidence type="ECO:0000313" key="9">
    <source>
        <dbReference type="EMBL" id="CAB4887295.1"/>
    </source>
</evidence>
<dbReference type="PANTHER" id="PTHR46112:SF3">
    <property type="entry name" value="AMINOPEPTIDASE YPDF"/>
    <property type="match status" value="1"/>
</dbReference>
<proteinExistence type="predicted"/>
<feature type="domain" description="Peptidase M24" evidence="3">
    <location>
        <begin position="161"/>
        <end position="364"/>
    </location>
</feature>
<evidence type="ECO:0000256" key="2">
    <source>
        <dbReference type="ARBA" id="ARBA00022801"/>
    </source>
</evidence>
<dbReference type="EMBL" id="CAFBMF010000001">
    <property type="protein sequence ID" value="CAB4887295.1"/>
    <property type="molecule type" value="Genomic_DNA"/>
</dbReference>